<keyword evidence="2" id="KW-1185">Reference proteome</keyword>
<evidence type="ECO:0000313" key="1">
    <source>
        <dbReference type="EMBL" id="KAK0490304.1"/>
    </source>
</evidence>
<dbReference type="AlphaFoldDB" id="A0AA39UND7"/>
<comment type="caution">
    <text evidence="1">The sequence shown here is derived from an EMBL/GenBank/DDBJ whole genome shotgun (WGS) entry which is preliminary data.</text>
</comment>
<proteinExistence type="predicted"/>
<gene>
    <name evidence="1" type="ORF">IW261DRAFT_1555445</name>
</gene>
<sequence length="358" mass="41645">MAVFVGSVRSNRELPPITDGRPYKCFDAYTLVFWKEDHKWVCVRTFARPWIHLTKGVVHKFRSEGWRTINLPKPHYDLVSLDEENTLPIYNLADLHHDSVPPHTRVCKIEDSFLCKARVDRRLLDWGRHLDEEYHLIRRLKDSPYVLPLHGLRVVVIDGFLVPFVGSHSGLFHDGEWTVYEKEILAVALIDALYDIESRGVSPSNVDANTVRLTLDGLKVVGGGLREVGRELVCYSPDWYSHAKAEILGALSAIICHLFTEYSPHCSYVDQHRMPTLFKDVVKHAMGMQTVAQLRQEMWEELQEIRERGVTVLDLVRKRHSRFERQALSKNTWWFGMNDQGVAWQPDFHRKGLRTRWI</sequence>
<dbReference type="EMBL" id="JAUEPR010000001">
    <property type="protein sequence ID" value="KAK0490304.1"/>
    <property type="molecule type" value="Genomic_DNA"/>
</dbReference>
<reference evidence="1" key="1">
    <citation type="submission" date="2023-06" db="EMBL/GenBank/DDBJ databases">
        <authorList>
            <consortium name="Lawrence Berkeley National Laboratory"/>
            <person name="Ahrendt S."/>
            <person name="Sahu N."/>
            <person name="Indic B."/>
            <person name="Wong-Bajracharya J."/>
            <person name="Merenyi Z."/>
            <person name="Ke H.-M."/>
            <person name="Monk M."/>
            <person name="Kocsube S."/>
            <person name="Drula E."/>
            <person name="Lipzen A."/>
            <person name="Balint B."/>
            <person name="Henrissat B."/>
            <person name="Andreopoulos B."/>
            <person name="Martin F.M."/>
            <person name="Harder C.B."/>
            <person name="Rigling D."/>
            <person name="Ford K.L."/>
            <person name="Foster G.D."/>
            <person name="Pangilinan J."/>
            <person name="Papanicolaou A."/>
            <person name="Barry K."/>
            <person name="LaButti K."/>
            <person name="Viragh M."/>
            <person name="Koriabine M."/>
            <person name="Yan M."/>
            <person name="Riley R."/>
            <person name="Champramary S."/>
            <person name="Plett K.L."/>
            <person name="Tsai I.J."/>
            <person name="Slot J."/>
            <person name="Sipos G."/>
            <person name="Plett J."/>
            <person name="Nagy L.G."/>
            <person name="Grigoriev I.V."/>
        </authorList>
    </citation>
    <scope>NUCLEOTIDE SEQUENCE</scope>
    <source>
        <strain evidence="1">ICMP 16352</strain>
    </source>
</reference>
<dbReference type="Proteomes" id="UP001175227">
    <property type="component" value="Unassembled WGS sequence"/>
</dbReference>
<organism evidence="1 2">
    <name type="scientific">Armillaria novae-zelandiae</name>
    <dbReference type="NCBI Taxonomy" id="153914"/>
    <lineage>
        <taxon>Eukaryota</taxon>
        <taxon>Fungi</taxon>
        <taxon>Dikarya</taxon>
        <taxon>Basidiomycota</taxon>
        <taxon>Agaricomycotina</taxon>
        <taxon>Agaricomycetes</taxon>
        <taxon>Agaricomycetidae</taxon>
        <taxon>Agaricales</taxon>
        <taxon>Marasmiineae</taxon>
        <taxon>Physalacriaceae</taxon>
        <taxon>Armillaria</taxon>
    </lineage>
</organism>
<evidence type="ECO:0000313" key="2">
    <source>
        <dbReference type="Proteomes" id="UP001175227"/>
    </source>
</evidence>
<accession>A0AA39UND7</accession>
<protein>
    <submittedName>
        <fullName evidence="1">Uncharacterized protein</fullName>
    </submittedName>
</protein>
<name>A0AA39UND7_9AGAR</name>